<sequence>MMSDQSMQYMVGLYPSRHDRAVDSTARIHVLVHERPLVVKNALNDFRFSPMGFVRQTGLRFDAGGSDSSPG</sequence>
<proteinExistence type="predicted"/>
<protein>
    <submittedName>
        <fullName evidence="1">Uncharacterized protein</fullName>
    </submittedName>
</protein>
<organism evidence="1 2">
    <name type="scientific">Peronosclerospora sorghi</name>
    <dbReference type="NCBI Taxonomy" id="230839"/>
    <lineage>
        <taxon>Eukaryota</taxon>
        <taxon>Sar</taxon>
        <taxon>Stramenopiles</taxon>
        <taxon>Oomycota</taxon>
        <taxon>Peronosporomycetes</taxon>
        <taxon>Peronosporales</taxon>
        <taxon>Peronosporaceae</taxon>
        <taxon>Peronosclerospora</taxon>
    </lineage>
</organism>
<reference evidence="1 2" key="1">
    <citation type="journal article" date="2022" name="bioRxiv">
        <title>The genome of the oomycete Peronosclerospora sorghi, a cosmopolitan pathogen of maize and sorghum, is inflated with dispersed pseudogenes.</title>
        <authorList>
            <person name="Fletcher K."/>
            <person name="Martin F."/>
            <person name="Isakeit T."/>
            <person name="Cavanaugh K."/>
            <person name="Magill C."/>
            <person name="Michelmore R."/>
        </authorList>
    </citation>
    <scope>NUCLEOTIDE SEQUENCE [LARGE SCALE GENOMIC DNA]</scope>
    <source>
        <strain evidence="1">P6</strain>
    </source>
</reference>
<name>A0ACC0VZ52_9STRA</name>
<accession>A0ACC0VZ52</accession>
<gene>
    <name evidence="1" type="ORF">PsorP6_010853</name>
</gene>
<evidence type="ECO:0000313" key="1">
    <source>
        <dbReference type="EMBL" id="KAI9910746.1"/>
    </source>
</evidence>
<keyword evidence="2" id="KW-1185">Reference proteome</keyword>
<dbReference type="EMBL" id="CM047585">
    <property type="protein sequence ID" value="KAI9910746.1"/>
    <property type="molecule type" value="Genomic_DNA"/>
</dbReference>
<dbReference type="Proteomes" id="UP001163321">
    <property type="component" value="Chromosome 6"/>
</dbReference>
<comment type="caution">
    <text evidence="1">The sequence shown here is derived from an EMBL/GenBank/DDBJ whole genome shotgun (WGS) entry which is preliminary data.</text>
</comment>
<evidence type="ECO:0000313" key="2">
    <source>
        <dbReference type="Proteomes" id="UP001163321"/>
    </source>
</evidence>